<dbReference type="Proteomes" id="UP001066276">
    <property type="component" value="Chromosome 2_2"/>
</dbReference>
<accession>A0AAV7UV86</accession>
<name>A0AAV7UV86_PLEWA</name>
<evidence type="ECO:0000256" key="2">
    <source>
        <dbReference type="SAM" id="MobiDB-lite"/>
    </source>
</evidence>
<feature type="region of interest" description="Disordered" evidence="2">
    <location>
        <begin position="43"/>
        <end position="131"/>
    </location>
</feature>
<gene>
    <name evidence="3" type="ORF">NDU88_002318</name>
</gene>
<proteinExistence type="predicted"/>
<feature type="region of interest" description="Disordered" evidence="2">
    <location>
        <begin position="1"/>
        <end position="22"/>
    </location>
</feature>
<reference evidence="3" key="1">
    <citation type="journal article" date="2022" name="bioRxiv">
        <title>Sequencing and chromosome-scale assembly of the giantPleurodeles waltlgenome.</title>
        <authorList>
            <person name="Brown T."/>
            <person name="Elewa A."/>
            <person name="Iarovenko S."/>
            <person name="Subramanian E."/>
            <person name="Araus A.J."/>
            <person name="Petzold A."/>
            <person name="Susuki M."/>
            <person name="Suzuki K.-i.T."/>
            <person name="Hayashi T."/>
            <person name="Toyoda A."/>
            <person name="Oliveira C."/>
            <person name="Osipova E."/>
            <person name="Leigh N.D."/>
            <person name="Simon A."/>
            <person name="Yun M.H."/>
        </authorList>
    </citation>
    <scope>NUCLEOTIDE SEQUENCE</scope>
    <source>
        <strain evidence="3">20211129_DDA</strain>
        <tissue evidence="3">Liver</tissue>
    </source>
</reference>
<dbReference type="EMBL" id="JANPWB010000004">
    <property type="protein sequence ID" value="KAJ1193012.1"/>
    <property type="molecule type" value="Genomic_DNA"/>
</dbReference>
<feature type="compositionally biased region" description="Basic and acidic residues" evidence="2">
    <location>
        <begin position="1"/>
        <end position="11"/>
    </location>
</feature>
<sequence>MGTKLRGEISARGEAIGDIGDTTTSLSTEALKHVEPSLAVGDKETVKSIKSIKPPEWAKDSGDKFYSLTEESDFTSSERSLSESGSSISSETGSISSSNEPTVRQQQRHCKCATARPGPSEGTELSTHSGSETLKWDYSGIRLTDVSTANGQHMTSNNIEGNIGGPASNTCAANVETGMLQSIYNSIKEFQTETRIENRCARVATKRLQGTVHKVAKSCAEIEAKLNTMEERTMVVEADIEALREQCATQEG</sequence>
<evidence type="ECO:0000313" key="4">
    <source>
        <dbReference type="Proteomes" id="UP001066276"/>
    </source>
</evidence>
<feature type="compositionally biased region" description="Low complexity" evidence="2">
    <location>
        <begin position="74"/>
        <end position="100"/>
    </location>
</feature>
<feature type="coiled-coil region" evidence="1">
    <location>
        <begin position="212"/>
        <end position="246"/>
    </location>
</feature>
<keyword evidence="4" id="KW-1185">Reference proteome</keyword>
<dbReference type="AlphaFoldDB" id="A0AAV7UV86"/>
<organism evidence="3 4">
    <name type="scientific">Pleurodeles waltl</name>
    <name type="common">Iberian ribbed newt</name>
    <dbReference type="NCBI Taxonomy" id="8319"/>
    <lineage>
        <taxon>Eukaryota</taxon>
        <taxon>Metazoa</taxon>
        <taxon>Chordata</taxon>
        <taxon>Craniata</taxon>
        <taxon>Vertebrata</taxon>
        <taxon>Euteleostomi</taxon>
        <taxon>Amphibia</taxon>
        <taxon>Batrachia</taxon>
        <taxon>Caudata</taxon>
        <taxon>Salamandroidea</taxon>
        <taxon>Salamandridae</taxon>
        <taxon>Pleurodelinae</taxon>
        <taxon>Pleurodeles</taxon>
    </lineage>
</organism>
<evidence type="ECO:0000256" key="1">
    <source>
        <dbReference type="SAM" id="Coils"/>
    </source>
</evidence>
<protein>
    <submittedName>
        <fullName evidence="3">Uncharacterized protein</fullName>
    </submittedName>
</protein>
<keyword evidence="1" id="KW-0175">Coiled coil</keyword>
<evidence type="ECO:0000313" key="3">
    <source>
        <dbReference type="EMBL" id="KAJ1193012.1"/>
    </source>
</evidence>
<comment type="caution">
    <text evidence="3">The sequence shown here is derived from an EMBL/GenBank/DDBJ whole genome shotgun (WGS) entry which is preliminary data.</text>
</comment>